<evidence type="ECO:0000313" key="11">
    <source>
        <dbReference type="Proteomes" id="UP001219518"/>
    </source>
</evidence>
<dbReference type="PANTHER" id="PTHR22930">
    <property type="match status" value="1"/>
</dbReference>
<evidence type="ECO:0000256" key="7">
    <source>
        <dbReference type="ARBA" id="ARBA00023242"/>
    </source>
</evidence>
<evidence type="ECO:0000256" key="3">
    <source>
        <dbReference type="ARBA" id="ARBA00006958"/>
    </source>
</evidence>
<proteinExistence type="inferred from homology"/>
<comment type="cofactor">
    <cofactor evidence="1">
        <name>a divalent metal cation</name>
        <dbReference type="ChEBI" id="CHEBI:60240"/>
    </cofactor>
</comment>
<reference evidence="10" key="2">
    <citation type="journal article" date="2023" name="BMC Genomics">
        <title>Pest status, molecular evolution, and epigenetic factors derived from the genome assembly of Frankliniella fusca, a thysanopteran phytovirus vector.</title>
        <authorList>
            <person name="Catto M.A."/>
            <person name="Labadie P.E."/>
            <person name="Jacobson A.L."/>
            <person name="Kennedy G.G."/>
            <person name="Srinivasan R."/>
            <person name="Hunt B.G."/>
        </authorList>
    </citation>
    <scope>NUCLEOTIDE SEQUENCE</scope>
    <source>
        <strain evidence="10">PL_HMW_Pooled</strain>
    </source>
</reference>
<keyword evidence="11" id="KW-1185">Reference proteome</keyword>
<accession>A0AAE1HBG8</accession>
<dbReference type="GO" id="GO:0046872">
    <property type="term" value="F:metal ion binding"/>
    <property type="evidence" value="ECO:0007669"/>
    <property type="project" value="UniProtKB-KW"/>
</dbReference>
<dbReference type="GO" id="GO:0005634">
    <property type="term" value="C:nucleus"/>
    <property type="evidence" value="ECO:0007669"/>
    <property type="project" value="UniProtKB-SubCell"/>
</dbReference>
<dbReference type="EMBL" id="JAHWGI010000811">
    <property type="protein sequence ID" value="KAK3917948.1"/>
    <property type="molecule type" value="Genomic_DNA"/>
</dbReference>
<dbReference type="GO" id="GO:0016787">
    <property type="term" value="F:hydrolase activity"/>
    <property type="evidence" value="ECO:0007669"/>
    <property type="project" value="UniProtKB-KW"/>
</dbReference>
<evidence type="ECO:0000256" key="5">
    <source>
        <dbReference type="ARBA" id="ARBA00022723"/>
    </source>
</evidence>
<protein>
    <submittedName>
        <fullName evidence="10">Protein ANTAGONIST OF LIKE HETEROCHROMATIN PROTEIN 1</fullName>
    </submittedName>
</protein>
<comment type="similarity">
    <text evidence="3">Belongs to the HARBI1 family.</text>
</comment>
<sequence length="398" mass="45775">MANNEEAVIQAAGIAVMILEEEEEELQHALLVLAQIAVREIMELEEPWIDADDLTHPSPVEILVQTVGNHLRSKGRLRRVRTPLQDILLMVVWIMATPDSFRSVALRFGRRPSTLWDFYSYVVEALREVAKDYIKWPSEEERRDIKESFRRATGFPGAIGCIDCTHIYITAPVQDAAQYVNRHDTYSMNVQAVVDNQLLVRHLHVGEVGSMNDKRVFRRSPLCHDILKVGEERLLNADEHLLGDGGYTLTDFMMIPFPNDARLTEEQASFNKKLSQCRVRVENAFARGKGKWRRLKFLHARNPAILVDHITASFMLHNFTILNGEKFWEDDELARPIRNNQVLGNQVFDDNEDNGDDLNEEQEADQERLDAAAFNGVEYHTVKNTHKFTTFLRTTMSF</sequence>
<keyword evidence="4" id="KW-0540">Nuclease</keyword>
<evidence type="ECO:0000259" key="9">
    <source>
        <dbReference type="Pfam" id="PF13359"/>
    </source>
</evidence>
<feature type="region of interest" description="Disordered" evidence="8">
    <location>
        <begin position="345"/>
        <end position="365"/>
    </location>
</feature>
<evidence type="ECO:0000256" key="1">
    <source>
        <dbReference type="ARBA" id="ARBA00001968"/>
    </source>
</evidence>
<feature type="compositionally biased region" description="Acidic residues" evidence="8">
    <location>
        <begin position="349"/>
        <end position="364"/>
    </location>
</feature>
<dbReference type="Pfam" id="PF13359">
    <property type="entry name" value="DDE_Tnp_4"/>
    <property type="match status" value="1"/>
</dbReference>
<keyword evidence="6" id="KW-0378">Hydrolase</keyword>
<evidence type="ECO:0000256" key="2">
    <source>
        <dbReference type="ARBA" id="ARBA00004123"/>
    </source>
</evidence>
<dbReference type="PANTHER" id="PTHR22930:SF85">
    <property type="entry name" value="GH03217P-RELATED"/>
    <property type="match status" value="1"/>
</dbReference>
<name>A0AAE1HBG8_9NEOP</name>
<keyword evidence="7" id="KW-0539">Nucleus</keyword>
<dbReference type="AlphaFoldDB" id="A0AAE1HBG8"/>
<feature type="domain" description="DDE Tnp4" evidence="9">
    <location>
        <begin position="162"/>
        <end position="318"/>
    </location>
</feature>
<keyword evidence="5" id="KW-0479">Metal-binding</keyword>
<reference evidence="10" key="1">
    <citation type="submission" date="2021-07" db="EMBL/GenBank/DDBJ databases">
        <authorList>
            <person name="Catto M.A."/>
            <person name="Jacobson A."/>
            <person name="Kennedy G."/>
            <person name="Labadie P."/>
            <person name="Hunt B.G."/>
            <person name="Srinivasan R."/>
        </authorList>
    </citation>
    <scope>NUCLEOTIDE SEQUENCE</scope>
    <source>
        <strain evidence="10">PL_HMW_Pooled</strain>
        <tissue evidence="10">Head</tissue>
    </source>
</reference>
<evidence type="ECO:0000256" key="6">
    <source>
        <dbReference type="ARBA" id="ARBA00022801"/>
    </source>
</evidence>
<evidence type="ECO:0000313" key="10">
    <source>
        <dbReference type="EMBL" id="KAK3917948.1"/>
    </source>
</evidence>
<comment type="caution">
    <text evidence="10">The sequence shown here is derived from an EMBL/GenBank/DDBJ whole genome shotgun (WGS) entry which is preliminary data.</text>
</comment>
<evidence type="ECO:0000256" key="4">
    <source>
        <dbReference type="ARBA" id="ARBA00022722"/>
    </source>
</evidence>
<dbReference type="InterPro" id="IPR027806">
    <property type="entry name" value="HARBI1_dom"/>
</dbReference>
<dbReference type="GO" id="GO:0004518">
    <property type="term" value="F:nuclease activity"/>
    <property type="evidence" value="ECO:0007669"/>
    <property type="project" value="UniProtKB-KW"/>
</dbReference>
<comment type="subcellular location">
    <subcellularLocation>
        <location evidence="2">Nucleus</location>
    </subcellularLocation>
</comment>
<dbReference type="InterPro" id="IPR045249">
    <property type="entry name" value="HARBI1-like"/>
</dbReference>
<dbReference type="Proteomes" id="UP001219518">
    <property type="component" value="Unassembled WGS sequence"/>
</dbReference>
<evidence type="ECO:0000256" key="8">
    <source>
        <dbReference type="SAM" id="MobiDB-lite"/>
    </source>
</evidence>
<gene>
    <name evidence="10" type="ORF">KUF71_007370</name>
</gene>
<organism evidence="10 11">
    <name type="scientific">Frankliniella fusca</name>
    <dbReference type="NCBI Taxonomy" id="407009"/>
    <lineage>
        <taxon>Eukaryota</taxon>
        <taxon>Metazoa</taxon>
        <taxon>Ecdysozoa</taxon>
        <taxon>Arthropoda</taxon>
        <taxon>Hexapoda</taxon>
        <taxon>Insecta</taxon>
        <taxon>Pterygota</taxon>
        <taxon>Neoptera</taxon>
        <taxon>Paraneoptera</taxon>
        <taxon>Thysanoptera</taxon>
        <taxon>Terebrantia</taxon>
        <taxon>Thripoidea</taxon>
        <taxon>Thripidae</taxon>
        <taxon>Frankliniella</taxon>
    </lineage>
</organism>